<dbReference type="eggNOG" id="ENOG502S9SR">
    <property type="taxonomic scope" value="Eukaryota"/>
</dbReference>
<evidence type="ECO:0000313" key="2">
    <source>
        <dbReference type="EMBL" id="KCW85735.1"/>
    </source>
</evidence>
<dbReference type="AlphaFoldDB" id="A0A059D680"/>
<name>A0A059D680_EUCGR</name>
<sequence>PDREPPDSSRSLSLPLPASSSSSALQFRKSRTEARKRASESSMISILARERLLGAALGGALAGAVVLEERKRIYRSISDDRSRLAAQAQKSELIFGKEFRSELAHLWNKSVDRTLGPVIEYLSSRGW</sequence>
<proteinExistence type="predicted"/>
<protein>
    <submittedName>
        <fullName evidence="2">Uncharacterized protein</fullName>
    </submittedName>
</protein>
<feature type="compositionally biased region" description="Basic and acidic residues" evidence="1">
    <location>
        <begin position="30"/>
        <end position="39"/>
    </location>
</feature>
<dbReference type="InParanoid" id="A0A059D680"/>
<accession>A0A059D680</accession>
<gene>
    <name evidence="2" type="ORF">EUGRSUZ_B02497</name>
</gene>
<evidence type="ECO:0000256" key="1">
    <source>
        <dbReference type="SAM" id="MobiDB-lite"/>
    </source>
</evidence>
<feature type="compositionally biased region" description="Low complexity" evidence="1">
    <location>
        <begin position="8"/>
        <end position="25"/>
    </location>
</feature>
<dbReference type="PANTHER" id="PTHR37720">
    <property type="entry name" value="OS10G0481400 PROTEIN"/>
    <property type="match status" value="1"/>
</dbReference>
<dbReference type="OMA" id="IFGKQFR"/>
<dbReference type="STRING" id="71139.A0A059D680"/>
<organism evidence="2">
    <name type="scientific">Eucalyptus grandis</name>
    <name type="common">Flooded gum</name>
    <dbReference type="NCBI Taxonomy" id="71139"/>
    <lineage>
        <taxon>Eukaryota</taxon>
        <taxon>Viridiplantae</taxon>
        <taxon>Streptophyta</taxon>
        <taxon>Embryophyta</taxon>
        <taxon>Tracheophyta</taxon>
        <taxon>Spermatophyta</taxon>
        <taxon>Magnoliopsida</taxon>
        <taxon>eudicotyledons</taxon>
        <taxon>Gunneridae</taxon>
        <taxon>Pentapetalae</taxon>
        <taxon>rosids</taxon>
        <taxon>malvids</taxon>
        <taxon>Myrtales</taxon>
        <taxon>Myrtaceae</taxon>
        <taxon>Myrtoideae</taxon>
        <taxon>Eucalypteae</taxon>
        <taxon>Eucalyptus</taxon>
    </lineage>
</organism>
<dbReference type="Gramene" id="KCW85735">
    <property type="protein sequence ID" value="KCW85735"/>
    <property type="gene ID" value="EUGRSUZ_B02497"/>
</dbReference>
<dbReference type="EMBL" id="KK198754">
    <property type="protein sequence ID" value="KCW85735.1"/>
    <property type="molecule type" value="Genomic_DNA"/>
</dbReference>
<feature type="non-terminal residue" evidence="2">
    <location>
        <position position="1"/>
    </location>
</feature>
<reference evidence="2" key="1">
    <citation type="submission" date="2013-07" db="EMBL/GenBank/DDBJ databases">
        <title>The genome of Eucalyptus grandis.</title>
        <authorList>
            <person name="Schmutz J."/>
            <person name="Hayes R."/>
            <person name="Myburg A."/>
            <person name="Tuskan G."/>
            <person name="Grattapaglia D."/>
            <person name="Rokhsar D.S."/>
        </authorList>
    </citation>
    <scope>NUCLEOTIDE SEQUENCE</scope>
    <source>
        <tissue evidence="2">Leaf extractions</tissue>
    </source>
</reference>
<dbReference type="FunCoup" id="A0A059D680">
    <property type="interactions" value="1139"/>
</dbReference>
<feature type="region of interest" description="Disordered" evidence="1">
    <location>
        <begin position="1"/>
        <end position="40"/>
    </location>
</feature>
<dbReference type="PANTHER" id="PTHR37720:SF2">
    <property type="entry name" value="OS10G0481400 PROTEIN"/>
    <property type="match status" value="1"/>
</dbReference>